<dbReference type="Proteomes" id="UP000821837">
    <property type="component" value="Unassembled WGS sequence"/>
</dbReference>
<protein>
    <submittedName>
        <fullName evidence="1">Uncharacterized protein</fullName>
    </submittedName>
</protein>
<reference evidence="1" key="2">
    <citation type="submission" date="2021-09" db="EMBL/GenBank/DDBJ databases">
        <authorList>
            <person name="Jia N."/>
            <person name="Wang J."/>
            <person name="Shi W."/>
            <person name="Du L."/>
            <person name="Sun Y."/>
            <person name="Zhan W."/>
            <person name="Jiang J."/>
            <person name="Wang Q."/>
            <person name="Zhang B."/>
            <person name="Ji P."/>
            <person name="Sakyi L.B."/>
            <person name="Cui X."/>
            <person name="Yuan T."/>
            <person name="Jiang B."/>
            <person name="Yang W."/>
            <person name="Lam T.T.-Y."/>
            <person name="Chang Q."/>
            <person name="Ding S."/>
            <person name="Wang X."/>
            <person name="Zhu J."/>
            <person name="Ruan X."/>
            <person name="Zhao L."/>
            <person name="Wei J."/>
            <person name="Que T."/>
            <person name="Du C."/>
            <person name="Cheng J."/>
            <person name="Dai P."/>
            <person name="Han X."/>
            <person name="Huang E."/>
            <person name="Gao Y."/>
            <person name="Liu J."/>
            <person name="Shao H."/>
            <person name="Ye R."/>
            <person name="Li L."/>
            <person name="Wei W."/>
            <person name="Wang X."/>
            <person name="Wang C."/>
            <person name="Huo Q."/>
            <person name="Li W."/>
            <person name="Guo W."/>
            <person name="Chen H."/>
            <person name="Chen S."/>
            <person name="Zhou L."/>
            <person name="Zhou L."/>
            <person name="Ni X."/>
            <person name="Tian J."/>
            <person name="Zhou Y."/>
            <person name="Sheng Y."/>
            <person name="Liu T."/>
            <person name="Pan Y."/>
            <person name="Xia L."/>
            <person name="Li J."/>
            <person name="Zhao F."/>
            <person name="Cao W."/>
        </authorList>
    </citation>
    <scope>NUCLEOTIDE SEQUENCE</scope>
    <source>
        <strain evidence="1">Rsan-2018</strain>
        <tissue evidence="1">Larvae</tissue>
    </source>
</reference>
<comment type="caution">
    <text evidence="1">The sequence shown here is derived from an EMBL/GenBank/DDBJ whole genome shotgun (WGS) entry which is preliminary data.</text>
</comment>
<evidence type="ECO:0000313" key="2">
    <source>
        <dbReference type="Proteomes" id="UP000821837"/>
    </source>
</evidence>
<reference evidence="1" key="1">
    <citation type="journal article" date="2020" name="Cell">
        <title>Large-Scale Comparative Analyses of Tick Genomes Elucidate Their Genetic Diversity and Vector Capacities.</title>
        <authorList>
            <consortium name="Tick Genome and Microbiome Consortium (TIGMIC)"/>
            <person name="Jia N."/>
            <person name="Wang J."/>
            <person name="Shi W."/>
            <person name="Du L."/>
            <person name="Sun Y."/>
            <person name="Zhan W."/>
            <person name="Jiang J.F."/>
            <person name="Wang Q."/>
            <person name="Zhang B."/>
            <person name="Ji P."/>
            <person name="Bell-Sakyi L."/>
            <person name="Cui X.M."/>
            <person name="Yuan T.T."/>
            <person name="Jiang B.G."/>
            <person name="Yang W.F."/>
            <person name="Lam T.T."/>
            <person name="Chang Q.C."/>
            <person name="Ding S.J."/>
            <person name="Wang X.J."/>
            <person name="Zhu J.G."/>
            <person name="Ruan X.D."/>
            <person name="Zhao L."/>
            <person name="Wei J.T."/>
            <person name="Ye R.Z."/>
            <person name="Que T.C."/>
            <person name="Du C.H."/>
            <person name="Zhou Y.H."/>
            <person name="Cheng J.X."/>
            <person name="Dai P.F."/>
            <person name="Guo W.B."/>
            <person name="Han X.H."/>
            <person name="Huang E.J."/>
            <person name="Li L.F."/>
            <person name="Wei W."/>
            <person name="Gao Y.C."/>
            <person name="Liu J.Z."/>
            <person name="Shao H.Z."/>
            <person name="Wang X."/>
            <person name="Wang C.C."/>
            <person name="Yang T.C."/>
            <person name="Huo Q.B."/>
            <person name="Li W."/>
            <person name="Chen H.Y."/>
            <person name="Chen S.E."/>
            <person name="Zhou L.G."/>
            <person name="Ni X.B."/>
            <person name="Tian J.H."/>
            <person name="Sheng Y."/>
            <person name="Liu T."/>
            <person name="Pan Y.S."/>
            <person name="Xia L.Y."/>
            <person name="Li J."/>
            <person name="Zhao F."/>
            <person name="Cao W.C."/>
        </authorList>
    </citation>
    <scope>NUCLEOTIDE SEQUENCE</scope>
    <source>
        <strain evidence="1">Rsan-2018</strain>
    </source>
</reference>
<name>A0A9D4PBI1_RHISA</name>
<dbReference type="EMBL" id="JABSTV010001757">
    <property type="protein sequence ID" value="KAH7932055.1"/>
    <property type="molecule type" value="Genomic_DNA"/>
</dbReference>
<keyword evidence="2" id="KW-1185">Reference proteome</keyword>
<accession>A0A9D4PBI1</accession>
<organism evidence="1 2">
    <name type="scientific">Rhipicephalus sanguineus</name>
    <name type="common">Brown dog tick</name>
    <name type="synonym">Ixodes sanguineus</name>
    <dbReference type="NCBI Taxonomy" id="34632"/>
    <lineage>
        <taxon>Eukaryota</taxon>
        <taxon>Metazoa</taxon>
        <taxon>Ecdysozoa</taxon>
        <taxon>Arthropoda</taxon>
        <taxon>Chelicerata</taxon>
        <taxon>Arachnida</taxon>
        <taxon>Acari</taxon>
        <taxon>Parasitiformes</taxon>
        <taxon>Ixodida</taxon>
        <taxon>Ixodoidea</taxon>
        <taxon>Ixodidae</taxon>
        <taxon>Rhipicephalinae</taxon>
        <taxon>Rhipicephalus</taxon>
        <taxon>Rhipicephalus</taxon>
    </lineage>
</organism>
<dbReference type="VEuPathDB" id="VectorBase:RSAN_038415"/>
<dbReference type="AlphaFoldDB" id="A0A9D4PBI1"/>
<gene>
    <name evidence="1" type="ORF">HPB52_024936</name>
</gene>
<sequence length="101" mass="11705">MGCSILMTADEFDRDLEASGLPNVVKDFRFVDDFLVLFKRTTENRHTQIEDLFSRFCKAFPGLTLLRNFLHEDGRIRFLDLELHFTPHMPVGFTTPVRGNA</sequence>
<proteinExistence type="predicted"/>
<evidence type="ECO:0000313" key="1">
    <source>
        <dbReference type="EMBL" id="KAH7932055.1"/>
    </source>
</evidence>